<proteinExistence type="predicted"/>
<evidence type="ECO:0000256" key="12">
    <source>
        <dbReference type="ARBA" id="ARBA00047984"/>
    </source>
</evidence>
<dbReference type="CDD" id="cd06463">
    <property type="entry name" value="p23_like"/>
    <property type="match status" value="1"/>
</dbReference>
<sequence>MEWQQPTRQSERPCIGPSLSQYSERMEFTPGNTVMFRPSEVVQIETVSGSSSSYDQEEIIPQYLQGSVSKKYPENYSSEDTCSVLWKSSKYSHGSSIPIWLPRNKSANMSDRKKSCSNASGNSPQHTACLQNTLVPEQLENDISIRSQGHVCSSPYVNKVSGIQNKLHKEMATHNNESITHHCGSLDDASVIDLMYCDADLSKPFCIKENEQLTLPSRSRKGYSGSNDIFMHPPMKSLESMKQFDNFAHINVKSVGVFPMQELYVSQPFDERETTIKNVRSISEVYVVNEENLLGKSHVGKGFIDMSIMLDDEGVRINKCSSVLNEGSCSVNTQKYGDSEAPNIAKLYRVFVAGEHCISDEEVMINKDMIHSVLNSSIVNALLKKGLKATRLQAYTWPVIAKGTSVVIVGEKFCGKTMGYVVPLLSNILDSWKLMSERLSPGIGPVMVVVCSTWRSARCVADYIVSLLPASVSFKIMTAWGGCGNEEEVSTGRQLLSGCDILLTTAPCLMRLLMGSQQGAATTLKRCCHLVFDDVEVILQNFSLEVKKIFTIWGEERRKCGRPDLDLQAVLVSSRWTELLGQLTEVLLPLLDPLIVISAPCEAAIATRVASHIHFVSNETEALSLVMKLINTSYVYKRKMVFVSNDDSAELLESVMNNAGMSCALVSSTTHMWKVQQLVHEWHMRQNMTMIVSHEAEISLLRHDLANAEVLFHTHLGLSLTTFTYRYSFMSANFVTDLSKKSTNCESHVILSEFTLEKLPGVLEELYRICGFPEAIKATAALVCNGKNTKYTALCYYLKAYGRCNRPVCGFRHEVQMLDIPQNIPRSGEVTFKVINTLSASRYLVHIMQYREQAGSQCVDLSNSYSTLQTALQNHFTDRAHCESLRSAEPGMLCAVQDEGIWTRAQIISVNHKEAGTLINAFLVDEGKQVTVNLESALVLPSYLATVPHLVVEVLLCRVQPLDFDPEWTLQASNFVYSIFAKRKDSRFIGRINLALGSTLWLNPVAEFIKIGKTFVQKKALREKLISEKFGVDNPTHMKNIQHLCAKAGVSLEPEAVCGQAWRKILTESLERLQADRVKEDPCGNTSANPGVYFERYSNEETQSREEQKNNVIGSRANTLCSISQGRQVLLPQHQEQKTCSITPPDCPALPQEDLSFNQTIKAEVVEAVSLKELIKADEVKELNSLEAEISCSAEWLGSSDHKALDVESYCCLRSIPCSASCIASVTSNKYCKDVIRASRSSDSTTVFFADHGETMQVSACQHDEKEIPSHMKQGTGTECKVQEKKLSGSFNNTSVSILQDEMYKLMSPLKNGVRKDTYNSVESLKNECQNHSLCTESKGETVFSSVYATLPKYHYDGADKEEELSKRVTDDQEKYQGCIKTGESTFVGQQDDMFLLRHIGISRTTGLASEISWSQDEDVVQVIIHLAGVEQYKCHLSSSQLVFMTSIKEKLHALDGNLAGEIDADHSFVTVHRNNICIILRKAVRGEWRCLFSSGNNKSKASQE</sequence>
<dbReference type="PROSITE" id="PS50304">
    <property type="entry name" value="TUDOR"/>
    <property type="match status" value="1"/>
</dbReference>
<evidence type="ECO:0000256" key="5">
    <source>
        <dbReference type="ARBA" id="ARBA00022782"/>
    </source>
</evidence>
<dbReference type="InterPro" id="IPR027417">
    <property type="entry name" value="P-loop_NTPase"/>
</dbReference>
<dbReference type="EMBL" id="JARAKH010000030">
    <property type="protein sequence ID" value="KAK8386826.1"/>
    <property type="molecule type" value="Genomic_DNA"/>
</dbReference>
<organism evidence="15 16">
    <name type="scientific">Scylla paramamosain</name>
    <name type="common">Mud crab</name>
    <dbReference type="NCBI Taxonomy" id="85552"/>
    <lineage>
        <taxon>Eukaryota</taxon>
        <taxon>Metazoa</taxon>
        <taxon>Ecdysozoa</taxon>
        <taxon>Arthropoda</taxon>
        <taxon>Crustacea</taxon>
        <taxon>Multicrustacea</taxon>
        <taxon>Malacostraca</taxon>
        <taxon>Eumalacostraca</taxon>
        <taxon>Eucarida</taxon>
        <taxon>Decapoda</taxon>
        <taxon>Pleocyemata</taxon>
        <taxon>Brachyura</taxon>
        <taxon>Eubrachyura</taxon>
        <taxon>Portunoidea</taxon>
        <taxon>Portunidae</taxon>
        <taxon>Portuninae</taxon>
        <taxon>Scylla</taxon>
    </lineage>
</organism>
<keyword evidence="4" id="KW-0547">Nucleotide-binding</keyword>
<dbReference type="GO" id="GO:0031047">
    <property type="term" value="P:regulatory ncRNA-mediated gene silencing"/>
    <property type="evidence" value="ECO:0007669"/>
    <property type="project" value="UniProtKB-KW"/>
</dbReference>
<dbReference type="GO" id="GO:0003724">
    <property type="term" value="F:RNA helicase activity"/>
    <property type="evidence" value="ECO:0007669"/>
    <property type="project" value="UniProtKB-EC"/>
</dbReference>
<evidence type="ECO:0000256" key="9">
    <source>
        <dbReference type="ARBA" id="ARBA00022871"/>
    </source>
</evidence>
<evidence type="ECO:0000256" key="3">
    <source>
        <dbReference type="ARBA" id="ARBA00022737"/>
    </source>
</evidence>
<keyword evidence="6" id="KW-0378">Hydrolase</keyword>
<name>A0AAW0TJJ7_SCYPA</name>
<evidence type="ECO:0000256" key="6">
    <source>
        <dbReference type="ARBA" id="ARBA00022801"/>
    </source>
</evidence>
<evidence type="ECO:0000256" key="11">
    <source>
        <dbReference type="ARBA" id="ARBA00023254"/>
    </source>
</evidence>
<accession>A0AAW0TJJ7</accession>
<evidence type="ECO:0000256" key="4">
    <source>
        <dbReference type="ARBA" id="ARBA00022741"/>
    </source>
</evidence>
<dbReference type="Gene3D" id="2.60.40.790">
    <property type="match status" value="1"/>
</dbReference>
<dbReference type="GO" id="GO:0042078">
    <property type="term" value="P:germ-line stem cell division"/>
    <property type="evidence" value="ECO:0007669"/>
    <property type="project" value="TreeGrafter"/>
</dbReference>
<reference evidence="15 16" key="1">
    <citation type="submission" date="2023-03" db="EMBL/GenBank/DDBJ databases">
        <title>High-quality genome of Scylla paramamosain provides insights in environmental adaptation.</title>
        <authorList>
            <person name="Zhang L."/>
        </authorList>
    </citation>
    <scope>NUCLEOTIDE SEQUENCE [LARGE SCALE GENOMIC DNA]</scope>
    <source>
        <strain evidence="15">LZ_2023a</strain>
        <tissue evidence="15">Muscle</tissue>
    </source>
</reference>
<feature type="domain" description="CS" evidence="14">
    <location>
        <begin position="1407"/>
        <end position="1493"/>
    </location>
</feature>
<protein>
    <recommendedName>
        <fullName evidence="1">RNA helicase</fullName>
        <ecNumber evidence="1">3.6.4.13</ecNumber>
    </recommendedName>
</protein>
<evidence type="ECO:0000256" key="10">
    <source>
        <dbReference type="ARBA" id="ARBA00023158"/>
    </source>
</evidence>
<evidence type="ECO:0000256" key="8">
    <source>
        <dbReference type="ARBA" id="ARBA00022840"/>
    </source>
</evidence>
<dbReference type="SUPFAM" id="SSF52540">
    <property type="entry name" value="P-loop containing nucleoside triphosphate hydrolases"/>
    <property type="match status" value="1"/>
</dbReference>
<dbReference type="EC" id="3.6.4.13" evidence="1"/>
<evidence type="ECO:0000256" key="7">
    <source>
        <dbReference type="ARBA" id="ARBA00022806"/>
    </source>
</evidence>
<dbReference type="Pfam" id="PF04969">
    <property type="entry name" value="CS"/>
    <property type="match status" value="1"/>
</dbReference>
<evidence type="ECO:0000259" key="14">
    <source>
        <dbReference type="PROSITE" id="PS51203"/>
    </source>
</evidence>
<keyword evidence="2" id="KW-0217">Developmental protein</keyword>
<dbReference type="CDD" id="cd20435">
    <property type="entry name" value="Tudor_TDRD12_rpt2"/>
    <property type="match status" value="1"/>
</dbReference>
<keyword evidence="3" id="KW-0677">Repeat</keyword>
<dbReference type="GO" id="GO:0016787">
    <property type="term" value="F:hydrolase activity"/>
    <property type="evidence" value="ECO:0007669"/>
    <property type="project" value="UniProtKB-KW"/>
</dbReference>
<keyword evidence="8" id="KW-0067">ATP-binding</keyword>
<keyword evidence="5" id="KW-0221">Differentiation</keyword>
<keyword evidence="10" id="KW-0943">RNA-mediated gene silencing</keyword>
<dbReference type="InterPro" id="IPR008978">
    <property type="entry name" value="HSP20-like_chaperone"/>
</dbReference>
<dbReference type="InterPro" id="IPR011545">
    <property type="entry name" value="DEAD/DEAH_box_helicase_dom"/>
</dbReference>
<dbReference type="PANTHER" id="PTHR22655:SF2">
    <property type="entry name" value="ATP-DEPENDENT RNA HELICASE TDRD12-RELATED"/>
    <property type="match status" value="1"/>
</dbReference>
<keyword evidence="16" id="KW-1185">Reference proteome</keyword>
<keyword evidence="11" id="KW-0469">Meiosis</keyword>
<dbReference type="InterPro" id="IPR002999">
    <property type="entry name" value="Tudor"/>
</dbReference>
<comment type="catalytic activity">
    <reaction evidence="12">
        <text>ATP + H2O = ADP + phosphate + H(+)</text>
        <dbReference type="Rhea" id="RHEA:13065"/>
        <dbReference type="ChEBI" id="CHEBI:15377"/>
        <dbReference type="ChEBI" id="CHEBI:15378"/>
        <dbReference type="ChEBI" id="CHEBI:30616"/>
        <dbReference type="ChEBI" id="CHEBI:43474"/>
        <dbReference type="ChEBI" id="CHEBI:456216"/>
        <dbReference type="EC" id="3.6.4.13"/>
    </reaction>
</comment>
<dbReference type="GO" id="GO:0051321">
    <property type="term" value="P:meiotic cell cycle"/>
    <property type="evidence" value="ECO:0007669"/>
    <property type="project" value="UniProtKB-KW"/>
</dbReference>
<dbReference type="InterPro" id="IPR007052">
    <property type="entry name" value="CS_dom"/>
</dbReference>
<dbReference type="SUPFAM" id="SSF63748">
    <property type="entry name" value="Tudor/PWWP/MBT"/>
    <property type="match status" value="1"/>
</dbReference>
<keyword evidence="9" id="KW-0744">Spermatogenesis</keyword>
<dbReference type="PANTHER" id="PTHR22655">
    <property type="entry name" value="ATP-DEPENDENT RNA HELICASE TDRD12-RELATED"/>
    <property type="match status" value="1"/>
</dbReference>
<feature type="domain" description="Tudor" evidence="13">
    <location>
        <begin position="887"/>
        <end position="947"/>
    </location>
</feature>
<dbReference type="GO" id="GO:0003676">
    <property type="term" value="F:nucleic acid binding"/>
    <property type="evidence" value="ECO:0007669"/>
    <property type="project" value="InterPro"/>
</dbReference>
<keyword evidence="7" id="KW-0347">Helicase</keyword>
<dbReference type="Gene3D" id="3.40.50.300">
    <property type="entry name" value="P-loop containing nucleotide triphosphate hydrolases"/>
    <property type="match status" value="1"/>
</dbReference>
<dbReference type="Gene3D" id="2.30.30.140">
    <property type="match status" value="1"/>
</dbReference>
<evidence type="ECO:0000313" key="16">
    <source>
        <dbReference type="Proteomes" id="UP001487740"/>
    </source>
</evidence>
<comment type="caution">
    <text evidence="15">The sequence shown here is derived from an EMBL/GenBank/DDBJ whole genome shotgun (WGS) entry which is preliminary data.</text>
</comment>
<dbReference type="SUPFAM" id="SSF49764">
    <property type="entry name" value="HSP20-like chaperones"/>
    <property type="match status" value="1"/>
</dbReference>
<evidence type="ECO:0000259" key="13">
    <source>
        <dbReference type="PROSITE" id="PS50304"/>
    </source>
</evidence>
<dbReference type="GO" id="GO:0007283">
    <property type="term" value="P:spermatogenesis"/>
    <property type="evidence" value="ECO:0007669"/>
    <property type="project" value="UniProtKB-KW"/>
</dbReference>
<gene>
    <name evidence="15" type="ORF">O3P69_017928</name>
</gene>
<evidence type="ECO:0000256" key="2">
    <source>
        <dbReference type="ARBA" id="ARBA00022473"/>
    </source>
</evidence>
<evidence type="ECO:0000256" key="1">
    <source>
        <dbReference type="ARBA" id="ARBA00012552"/>
    </source>
</evidence>
<evidence type="ECO:0000313" key="15">
    <source>
        <dbReference type="EMBL" id="KAK8386826.1"/>
    </source>
</evidence>
<dbReference type="GO" id="GO:0005524">
    <property type="term" value="F:ATP binding"/>
    <property type="evidence" value="ECO:0007669"/>
    <property type="project" value="UniProtKB-KW"/>
</dbReference>
<dbReference type="Pfam" id="PF00567">
    <property type="entry name" value="TUDOR"/>
    <property type="match status" value="1"/>
</dbReference>
<dbReference type="Proteomes" id="UP001487740">
    <property type="component" value="Unassembled WGS sequence"/>
</dbReference>
<dbReference type="Pfam" id="PF00270">
    <property type="entry name" value="DEAD"/>
    <property type="match status" value="1"/>
</dbReference>
<dbReference type="PROSITE" id="PS51203">
    <property type="entry name" value="CS"/>
    <property type="match status" value="1"/>
</dbReference>